<dbReference type="PANTHER" id="PTHR30559:SF0">
    <property type="entry name" value="FRUCTOSE-BISPHOSPHATE ALDOLASE"/>
    <property type="match status" value="1"/>
</dbReference>
<evidence type="ECO:0000313" key="13">
    <source>
        <dbReference type="EMBL" id="PNC18971.1"/>
    </source>
</evidence>
<feature type="binding site" evidence="11">
    <location>
        <position position="249"/>
    </location>
    <ligand>
        <name>Zn(2+)</name>
        <dbReference type="ChEBI" id="CHEBI:29105"/>
        <label>1</label>
        <note>catalytic</note>
    </ligand>
</feature>
<evidence type="ECO:0000256" key="6">
    <source>
        <dbReference type="ARBA" id="ARBA00022833"/>
    </source>
</evidence>
<feature type="binding site" evidence="11">
    <location>
        <position position="131"/>
    </location>
    <ligand>
        <name>Zn(2+)</name>
        <dbReference type="ChEBI" id="CHEBI:29105"/>
        <label>2</label>
    </ligand>
</feature>
<comment type="caution">
    <text evidence="13">The sequence shown here is derived from an EMBL/GenBank/DDBJ whole genome shotgun (WGS) entry which is preliminary data.</text>
</comment>
<dbReference type="GO" id="GO:0008270">
    <property type="term" value="F:zinc ion binding"/>
    <property type="evidence" value="ECO:0007669"/>
    <property type="project" value="UniProtKB-UniRule"/>
</dbReference>
<comment type="cofactor">
    <cofactor evidence="11 12">
        <name>Zn(2+)</name>
        <dbReference type="ChEBI" id="CHEBI:29105"/>
    </cofactor>
    <text evidence="11 12">Binds 2 Zn(2+) ions per subunit. One is catalytic and the other provides a structural contribution.</text>
</comment>
<feature type="binding site" evidence="10">
    <location>
        <begin position="271"/>
        <end position="274"/>
    </location>
    <ligand>
        <name>dihydroxyacetone phosphate</name>
        <dbReference type="ChEBI" id="CHEBI:57642"/>
    </ligand>
</feature>
<keyword evidence="6 11" id="KW-0862">Zinc</keyword>
<protein>
    <recommendedName>
        <fullName evidence="4 12">Fructose-bisphosphate aldolase</fullName>
        <shortName evidence="12">FBP aldolase</shortName>
        <ecNumber evidence="4 12">4.1.2.13</ecNumber>
    </recommendedName>
</protein>
<dbReference type="OrthoDB" id="9803995at2"/>
<dbReference type="GO" id="GO:0005829">
    <property type="term" value="C:cytosol"/>
    <property type="evidence" value="ECO:0007669"/>
    <property type="project" value="TreeGrafter"/>
</dbReference>
<evidence type="ECO:0000256" key="4">
    <source>
        <dbReference type="ARBA" id="ARBA00013068"/>
    </source>
</evidence>
<comment type="function">
    <text evidence="12">Catalyzes the aldol condensation of dihydroxyacetone phosphate (DHAP or glycerone-phosphate) with glyceraldehyde 3-phosphate (G3P) to form fructose 1,6-bisphosphate (FBP) in gluconeogenesis and the reverse reaction in glycolysis.</text>
</comment>
<dbReference type="InterPro" id="IPR006411">
    <property type="entry name" value="Fruct_bisP_bact"/>
</dbReference>
<comment type="catalytic activity">
    <reaction evidence="1 12">
        <text>beta-D-fructose 1,6-bisphosphate = D-glyceraldehyde 3-phosphate + dihydroxyacetone phosphate</text>
        <dbReference type="Rhea" id="RHEA:14729"/>
        <dbReference type="ChEBI" id="CHEBI:32966"/>
        <dbReference type="ChEBI" id="CHEBI:57642"/>
        <dbReference type="ChEBI" id="CHEBI:59776"/>
        <dbReference type="EC" id="4.1.2.13"/>
    </reaction>
</comment>
<keyword evidence="8 12" id="KW-0456">Lyase</keyword>
<feature type="binding site" evidence="11">
    <location>
        <position position="161"/>
    </location>
    <ligand>
        <name>Zn(2+)</name>
        <dbReference type="ChEBI" id="CHEBI:29105"/>
        <label>2</label>
    </ligand>
</feature>
<dbReference type="GO" id="GO:0006096">
    <property type="term" value="P:glycolytic process"/>
    <property type="evidence" value="ECO:0007669"/>
    <property type="project" value="UniProtKB-UniPathway"/>
</dbReference>
<dbReference type="PROSITE" id="PS00806">
    <property type="entry name" value="ALDOLASE_CLASS_II_2"/>
    <property type="match status" value="1"/>
</dbReference>
<evidence type="ECO:0000256" key="1">
    <source>
        <dbReference type="ARBA" id="ARBA00000441"/>
    </source>
</evidence>
<gene>
    <name evidence="13" type="ORF">CXU22_04065</name>
</gene>
<dbReference type="GO" id="GO:0004332">
    <property type="term" value="F:fructose-bisphosphate aldolase activity"/>
    <property type="evidence" value="ECO:0007669"/>
    <property type="project" value="UniProtKB-EC"/>
</dbReference>
<sequence>MPIATPEQYITMLETAKKEGYAYPAVNVTTIEVINGALRAFSEAKSDGIIQVSIGGGKFASGTSIGNSALGAIVLAEATRRLAEKHNVLVALHTDHCQPEHVDTFLRPLIAESRRRVERGEAPLFNSHMLDASTLPMAENLKLSRELLKECAELGIVLEIEIGVVGGEEDGVDNSGHPADKLYTSPEDMLMTYEALAPLGKFMLAATFGNVHGVYKPGHVKLKPSILRDGQEAVVAKHGEAARMPLVFHGGSGSELSDIREAVSYGVVKMNIDTDTQYAFTRPIVSHMCEHINGVLKIDGEVGNKKDYDPRSYLAKGEKGVAARLQEAADNLMSAGKTLFGKI</sequence>
<evidence type="ECO:0000256" key="7">
    <source>
        <dbReference type="ARBA" id="ARBA00023152"/>
    </source>
</evidence>
<dbReference type="PANTHER" id="PTHR30559">
    <property type="entry name" value="FRUCTOSE-BISPHOSPHATE ALDOLASE CLASS 2"/>
    <property type="match status" value="1"/>
</dbReference>
<dbReference type="NCBIfam" id="TIGR00167">
    <property type="entry name" value="cbbA"/>
    <property type="match status" value="1"/>
</dbReference>
<evidence type="ECO:0000256" key="5">
    <source>
        <dbReference type="ARBA" id="ARBA00022723"/>
    </source>
</evidence>
<dbReference type="Gene3D" id="3.20.20.70">
    <property type="entry name" value="Aldolase class I"/>
    <property type="match status" value="1"/>
</dbReference>
<feature type="active site" description="Proton donor" evidence="9">
    <location>
        <position position="95"/>
    </location>
</feature>
<evidence type="ECO:0000256" key="12">
    <source>
        <dbReference type="RuleBase" id="RU366023"/>
    </source>
</evidence>
<dbReference type="RefSeq" id="WP_102712798.1">
    <property type="nucleotide sequence ID" value="NZ_CABMLK010000003.1"/>
</dbReference>
<reference evidence="13 14" key="1">
    <citation type="journal article" date="2017" name="BMC Genomics">
        <title>Genome sequencing of 39 Akkermansia muciniphila isolates reveals its population structure, genomic and functional diverisity, and global distribution in mammalian gut microbiotas.</title>
        <authorList>
            <person name="Guo X."/>
            <person name="Li S."/>
            <person name="Zhang J."/>
            <person name="Wu F."/>
            <person name="Li X."/>
            <person name="Wu D."/>
            <person name="Zhang M."/>
            <person name="Ou Z."/>
            <person name="Jie Z."/>
            <person name="Yan Q."/>
            <person name="Li P."/>
            <person name="Yi J."/>
            <person name="Peng Y."/>
        </authorList>
    </citation>
    <scope>NUCLEOTIDE SEQUENCE [LARGE SCALE GENOMIC DNA]</scope>
    <source>
        <strain evidence="13 14">GP24</strain>
    </source>
</reference>
<comment type="pathway">
    <text evidence="2 12">Carbohydrate degradation; glycolysis; D-glyceraldehyde 3-phosphate and glycerone phosphate from D-glucose: step 4/4.</text>
</comment>
<dbReference type="AlphaFoldDB" id="A0A2N8HFB8"/>
<dbReference type="Proteomes" id="UP000236000">
    <property type="component" value="Unassembled WGS sequence"/>
</dbReference>
<evidence type="ECO:0000256" key="8">
    <source>
        <dbReference type="ARBA" id="ARBA00023239"/>
    </source>
</evidence>
<dbReference type="InterPro" id="IPR000771">
    <property type="entry name" value="FBA_II"/>
</dbReference>
<evidence type="ECO:0000256" key="3">
    <source>
        <dbReference type="ARBA" id="ARBA00005812"/>
    </source>
</evidence>
<evidence type="ECO:0000256" key="11">
    <source>
        <dbReference type="PIRSR" id="PIRSR001359-3"/>
    </source>
</evidence>
<keyword evidence="7 12" id="KW-0324">Glycolysis</keyword>
<organism evidence="13 14">
    <name type="scientific">Akkermansia muciniphila</name>
    <dbReference type="NCBI Taxonomy" id="239935"/>
    <lineage>
        <taxon>Bacteria</taxon>
        <taxon>Pseudomonadati</taxon>
        <taxon>Verrucomicrobiota</taxon>
        <taxon>Verrucomicrobiia</taxon>
        <taxon>Verrucomicrobiales</taxon>
        <taxon>Akkermansiaceae</taxon>
        <taxon>Akkermansia</taxon>
    </lineage>
</organism>
<dbReference type="UniPathway" id="UPA00109">
    <property type="reaction ID" value="UER00183"/>
</dbReference>
<accession>A0A2N8HFB8</accession>
<dbReference type="EC" id="4.1.2.13" evidence="4 12"/>
<proteinExistence type="inferred from homology"/>
<feature type="binding site" evidence="11">
    <location>
        <position position="96"/>
    </location>
    <ligand>
        <name>Zn(2+)</name>
        <dbReference type="ChEBI" id="CHEBI:29105"/>
        <label>1</label>
        <note>catalytic</note>
    </ligand>
</feature>
<feature type="binding site" evidence="10">
    <location>
        <begin position="250"/>
        <end position="252"/>
    </location>
    <ligand>
        <name>dihydroxyacetone phosphate</name>
        <dbReference type="ChEBI" id="CHEBI:57642"/>
    </ligand>
</feature>
<dbReference type="SUPFAM" id="SSF51569">
    <property type="entry name" value="Aldolase"/>
    <property type="match status" value="1"/>
</dbReference>
<dbReference type="EMBL" id="PJKA01000006">
    <property type="protein sequence ID" value="PNC18971.1"/>
    <property type="molecule type" value="Genomic_DNA"/>
</dbReference>
<comment type="similarity">
    <text evidence="3 12">Belongs to the class II fructose-bisphosphate aldolase family.</text>
</comment>
<dbReference type="Pfam" id="PF01116">
    <property type="entry name" value="F_bP_aldolase"/>
    <property type="match status" value="1"/>
</dbReference>
<evidence type="ECO:0000256" key="9">
    <source>
        <dbReference type="PIRSR" id="PIRSR001359-1"/>
    </source>
</evidence>
<evidence type="ECO:0000256" key="10">
    <source>
        <dbReference type="PIRSR" id="PIRSR001359-2"/>
    </source>
</evidence>
<name>A0A2N8HFB8_9BACT</name>
<keyword evidence="5 11" id="KW-0479">Metal-binding</keyword>
<feature type="binding site" evidence="10">
    <location>
        <position position="213"/>
    </location>
    <ligand>
        <name>dihydroxyacetone phosphate</name>
        <dbReference type="ChEBI" id="CHEBI:57642"/>
    </ligand>
</feature>
<dbReference type="NCBIfam" id="NF006628">
    <property type="entry name" value="PRK09197.1"/>
    <property type="match status" value="1"/>
</dbReference>
<feature type="binding site" evidence="11">
    <location>
        <position position="212"/>
    </location>
    <ligand>
        <name>Zn(2+)</name>
        <dbReference type="ChEBI" id="CHEBI:29105"/>
        <label>1</label>
        <note>catalytic</note>
    </ligand>
</feature>
<dbReference type="InterPro" id="IPR013785">
    <property type="entry name" value="Aldolase_TIM"/>
</dbReference>
<dbReference type="NCBIfam" id="TIGR01520">
    <property type="entry name" value="FruBisAldo_II_A"/>
    <property type="match status" value="1"/>
</dbReference>
<evidence type="ECO:0000256" key="2">
    <source>
        <dbReference type="ARBA" id="ARBA00004714"/>
    </source>
</evidence>
<evidence type="ECO:0000313" key="14">
    <source>
        <dbReference type="Proteomes" id="UP000236000"/>
    </source>
</evidence>
<dbReference type="PIRSF" id="PIRSF001359">
    <property type="entry name" value="F_bP_aldolase_II"/>
    <property type="match status" value="1"/>
</dbReference>